<reference evidence="2" key="1">
    <citation type="journal article" date="2017" name="Genome Biol.">
        <title>Comparative genomics reveals high biological diversity and specific adaptations in the industrially and medically important fungal genus Aspergillus.</title>
        <authorList>
            <person name="de Vries R.P."/>
            <person name="Riley R."/>
            <person name="Wiebenga A."/>
            <person name="Aguilar-Osorio G."/>
            <person name="Amillis S."/>
            <person name="Uchima C.A."/>
            <person name="Anderluh G."/>
            <person name="Asadollahi M."/>
            <person name="Askin M."/>
            <person name="Barry K."/>
            <person name="Battaglia E."/>
            <person name="Bayram O."/>
            <person name="Benocci T."/>
            <person name="Braus-Stromeyer S.A."/>
            <person name="Caldana C."/>
            <person name="Canovas D."/>
            <person name="Cerqueira G.C."/>
            <person name="Chen F."/>
            <person name="Chen W."/>
            <person name="Choi C."/>
            <person name="Clum A."/>
            <person name="Dos Santos R.A."/>
            <person name="Damasio A.R."/>
            <person name="Diallinas G."/>
            <person name="Emri T."/>
            <person name="Fekete E."/>
            <person name="Flipphi M."/>
            <person name="Freyberg S."/>
            <person name="Gallo A."/>
            <person name="Gournas C."/>
            <person name="Habgood R."/>
            <person name="Hainaut M."/>
            <person name="Harispe M.L."/>
            <person name="Henrissat B."/>
            <person name="Hilden K.S."/>
            <person name="Hope R."/>
            <person name="Hossain A."/>
            <person name="Karabika E."/>
            <person name="Karaffa L."/>
            <person name="Karanyi Z."/>
            <person name="Krasevec N."/>
            <person name="Kuo A."/>
            <person name="Kusch H."/>
            <person name="LaButti K."/>
            <person name="Lagendijk E.L."/>
            <person name="Lapidus A."/>
            <person name="Levasseur A."/>
            <person name="Lindquist E."/>
            <person name="Lipzen A."/>
            <person name="Logrieco A.F."/>
            <person name="MacCabe A."/>
            <person name="Maekelae M.R."/>
            <person name="Malavazi I."/>
            <person name="Melin P."/>
            <person name="Meyer V."/>
            <person name="Mielnichuk N."/>
            <person name="Miskei M."/>
            <person name="Molnar A.P."/>
            <person name="Mule G."/>
            <person name="Ngan C.Y."/>
            <person name="Orejas M."/>
            <person name="Orosz E."/>
            <person name="Ouedraogo J.P."/>
            <person name="Overkamp K.M."/>
            <person name="Park H.-S."/>
            <person name="Perrone G."/>
            <person name="Piumi F."/>
            <person name="Punt P.J."/>
            <person name="Ram A.F."/>
            <person name="Ramon A."/>
            <person name="Rauscher S."/>
            <person name="Record E."/>
            <person name="Riano-Pachon D.M."/>
            <person name="Robert V."/>
            <person name="Roehrig J."/>
            <person name="Ruller R."/>
            <person name="Salamov A."/>
            <person name="Salih N.S."/>
            <person name="Samson R.A."/>
            <person name="Sandor E."/>
            <person name="Sanguinetti M."/>
            <person name="Schuetze T."/>
            <person name="Sepcic K."/>
            <person name="Shelest E."/>
            <person name="Sherlock G."/>
            <person name="Sophianopoulou V."/>
            <person name="Squina F.M."/>
            <person name="Sun H."/>
            <person name="Susca A."/>
            <person name="Todd R.B."/>
            <person name="Tsang A."/>
            <person name="Unkles S.E."/>
            <person name="van de Wiele N."/>
            <person name="van Rossen-Uffink D."/>
            <person name="Oliveira J.V."/>
            <person name="Vesth T.C."/>
            <person name="Visser J."/>
            <person name="Yu J.-H."/>
            <person name="Zhou M."/>
            <person name="Andersen M.R."/>
            <person name="Archer D.B."/>
            <person name="Baker S.E."/>
            <person name="Benoit I."/>
            <person name="Brakhage A.A."/>
            <person name="Braus G.H."/>
            <person name="Fischer R."/>
            <person name="Frisvad J.C."/>
            <person name="Goldman G.H."/>
            <person name="Houbraken J."/>
            <person name="Oakley B."/>
            <person name="Pocsi I."/>
            <person name="Scazzocchio C."/>
            <person name="Seiboth B."/>
            <person name="vanKuyk P.A."/>
            <person name="Wortman J."/>
            <person name="Dyer P.S."/>
            <person name="Grigoriev I.V."/>
        </authorList>
    </citation>
    <scope>NUCLEOTIDE SEQUENCE [LARGE SCALE GENOMIC DNA]</scope>
    <source>
        <strain evidence="2">CBS 506.65</strain>
    </source>
</reference>
<organism evidence="1 2">
    <name type="scientific">Penicilliopsis zonata CBS 506.65</name>
    <dbReference type="NCBI Taxonomy" id="1073090"/>
    <lineage>
        <taxon>Eukaryota</taxon>
        <taxon>Fungi</taxon>
        <taxon>Dikarya</taxon>
        <taxon>Ascomycota</taxon>
        <taxon>Pezizomycotina</taxon>
        <taxon>Eurotiomycetes</taxon>
        <taxon>Eurotiomycetidae</taxon>
        <taxon>Eurotiales</taxon>
        <taxon>Aspergillaceae</taxon>
        <taxon>Penicilliopsis</taxon>
    </lineage>
</organism>
<name>A0A1L9SBF1_9EURO</name>
<evidence type="ECO:0000313" key="2">
    <source>
        <dbReference type="Proteomes" id="UP000184188"/>
    </source>
</evidence>
<accession>A0A1L9SBF1</accession>
<dbReference type="Proteomes" id="UP000184188">
    <property type="component" value="Unassembled WGS sequence"/>
</dbReference>
<protein>
    <submittedName>
        <fullName evidence="1">Uncharacterized protein</fullName>
    </submittedName>
</protein>
<dbReference type="OrthoDB" id="4256056at2759"/>
<keyword evidence="2" id="KW-1185">Reference proteome</keyword>
<dbReference type="AlphaFoldDB" id="A0A1L9SBF1"/>
<evidence type="ECO:0000313" key="1">
    <source>
        <dbReference type="EMBL" id="OJJ44447.1"/>
    </source>
</evidence>
<dbReference type="RefSeq" id="XP_022578957.1">
    <property type="nucleotide sequence ID" value="XM_022725064.1"/>
</dbReference>
<dbReference type="GeneID" id="34611529"/>
<dbReference type="VEuPathDB" id="FungiDB:ASPZODRAFT_145003"/>
<sequence length="262" mass="30328">MARTTNTVSEDVKNFVQSEFARCDTRRGYIPDINVFEEVYVRSPNWRGVLRNLYWRGRRQPTMWDVFELLVQRGFLSTECLTVPVQLDNMTPDTNTIGHLLSCFSFFHHDWQMVIEGKIPCQSACWDDDTEWLATMIVRGGVSVDQLLNTIEASGFLGHCIPAQLEEFKKLYPVESTKLTQNPRDREGTLEADGLVHPSKNILGFWLPHGLGSDKEMFAAQLRECLSRFNKIEELYRETENIPTSQLWLESEQNDHFEETST</sequence>
<gene>
    <name evidence="1" type="ORF">ASPZODRAFT_145003</name>
</gene>
<dbReference type="EMBL" id="KV878348">
    <property type="protein sequence ID" value="OJJ44447.1"/>
    <property type="molecule type" value="Genomic_DNA"/>
</dbReference>
<proteinExistence type="predicted"/>